<evidence type="ECO:0000256" key="1">
    <source>
        <dbReference type="SAM" id="SignalP"/>
    </source>
</evidence>
<dbReference type="EMBL" id="HACM01002872">
    <property type="protein sequence ID" value="CRZ03314.1"/>
    <property type="molecule type" value="Transcribed_RNA"/>
</dbReference>
<name>A0A0H5R598_9EUKA</name>
<accession>A0A0H5R598</accession>
<proteinExistence type="predicted"/>
<organism evidence="2">
    <name type="scientific">Spongospora subterranea</name>
    <dbReference type="NCBI Taxonomy" id="70186"/>
    <lineage>
        <taxon>Eukaryota</taxon>
        <taxon>Sar</taxon>
        <taxon>Rhizaria</taxon>
        <taxon>Endomyxa</taxon>
        <taxon>Phytomyxea</taxon>
        <taxon>Plasmodiophorida</taxon>
        <taxon>Plasmodiophoridae</taxon>
        <taxon>Spongospora</taxon>
    </lineage>
</organism>
<feature type="signal peptide" evidence="1">
    <location>
        <begin position="1"/>
        <end position="20"/>
    </location>
</feature>
<sequence length="102" mass="11647">MTILYLGVCIVSLMLLIVNGRTVNISFQNLGCAQSFCTSMLWNYSNNELKVLSRNLTVQIAEGPQLPFCSWCHCNENKLVKLTIISILFLRQKFLYCLAFFS</sequence>
<evidence type="ECO:0000313" key="2">
    <source>
        <dbReference type="EMBL" id="CRZ03314.1"/>
    </source>
</evidence>
<reference evidence="2" key="1">
    <citation type="submission" date="2015-04" db="EMBL/GenBank/DDBJ databases">
        <title>The genome sequence of the plant pathogenic Rhizarian Plasmodiophora brassicae reveals insights in its biotrophic life cycle and the origin of chitin synthesis.</title>
        <authorList>
            <person name="Schwelm A."/>
            <person name="Fogelqvist J."/>
            <person name="Knaust A."/>
            <person name="Julke S."/>
            <person name="Lilja T."/>
            <person name="Dhandapani V."/>
            <person name="Bonilla-Rosso G."/>
            <person name="Karlsson M."/>
            <person name="Shevchenko A."/>
            <person name="Choi S.R."/>
            <person name="Kim H.G."/>
            <person name="Park J.Y."/>
            <person name="Lim Y.P."/>
            <person name="Ludwig-Muller J."/>
            <person name="Dixelius C."/>
        </authorList>
    </citation>
    <scope>NUCLEOTIDE SEQUENCE</scope>
    <source>
        <tissue evidence="2">Potato root galls</tissue>
    </source>
</reference>
<dbReference type="AlphaFoldDB" id="A0A0H5R598"/>
<feature type="chain" id="PRO_5005223888" evidence="1">
    <location>
        <begin position="21"/>
        <end position="102"/>
    </location>
</feature>
<keyword evidence="1" id="KW-0732">Signal</keyword>
<protein>
    <submittedName>
        <fullName evidence="2">Uncharacterized protein</fullName>
    </submittedName>
</protein>